<evidence type="ECO:0000313" key="3">
    <source>
        <dbReference type="Proteomes" id="UP000256964"/>
    </source>
</evidence>
<gene>
    <name evidence="2" type="ORF">OH76DRAFT_1482987</name>
</gene>
<organism evidence="2 3">
    <name type="scientific">Lentinus brumalis</name>
    <dbReference type="NCBI Taxonomy" id="2498619"/>
    <lineage>
        <taxon>Eukaryota</taxon>
        <taxon>Fungi</taxon>
        <taxon>Dikarya</taxon>
        <taxon>Basidiomycota</taxon>
        <taxon>Agaricomycotina</taxon>
        <taxon>Agaricomycetes</taxon>
        <taxon>Polyporales</taxon>
        <taxon>Polyporaceae</taxon>
        <taxon>Lentinus</taxon>
    </lineage>
</organism>
<dbReference type="AlphaFoldDB" id="A0A371DAQ3"/>
<protein>
    <submittedName>
        <fullName evidence="2">Uncharacterized protein</fullName>
    </submittedName>
</protein>
<evidence type="ECO:0000313" key="2">
    <source>
        <dbReference type="EMBL" id="RDX49613.1"/>
    </source>
</evidence>
<proteinExistence type="predicted"/>
<feature type="region of interest" description="Disordered" evidence="1">
    <location>
        <begin position="1"/>
        <end position="27"/>
    </location>
</feature>
<evidence type="ECO:0000256" key="1">
    <source>
        <dbReference type="SAM" id="MobiDB-lite"/>
    </source>
</evidence>
<reference evidence="2 3" key="1">
    <citation type="journal article" date="2018" name="Biotechnol. Biofuels">
        <title>Integrative visual omics of the white-rot fungus Polyporus brumalis exposes the biotechnological potential of its oxidative enzymes for delignifying raw plant biomass.</title>
        <authorList>
            <person name="Miyauchi S."/>
            <person name="Rancon A."/>
            <person name="Drula E."/>
            <person name="Hage H."/>
            <person name="Chaduli D."/>
            <person name="Favel A."/>
            <person name="Grisel S."/>
            <person name="Henrissat B."/>
            <person name="Herpoel-Gimbert I."/>
            <person name="Ruiz-Duenas F.J."/>
            <person name="Chevret D."/>
            <person name="Hainaut M."/>
            <person name="Lin J."/>
            <person name="Wang M."/>
            <person name="Pangilinan J."/>
            <person name="Lipzen A."/>
            <person name="Lesage-Meessen L."/>
            <person name="Navarro D."/>
            <person name="Riley R."/>
            <person name="Grigoriev I.V."/>
            <person name="Zhou S."/>
            <person name="Raouche S."/>
            <person name="Rosso M.N."/>
        </authorList>
    </citation>
    <scope>NUCLEOTIDE SEQUENCE [LARGE SCALE GENOMIC DNA]</scope>
    <source>
        <strain evidence="2 3">BRFM 1820</strain>
    </source>
</reference>
<keyword evidence="3" id="KW-1185">Reference proteome</keyword>
<dbReference type="EMBL" id="KZ857404">
    <property type="protein sequence ID" value="RDX49613.1"/>
    <property type="molecule type" value="Genomic_DNA"/>
</dbReference>
<name>A0A371DAQ3_9APHY</name>
<dbReference type="Proteomes" id="UP000256964">
    <property type="component" value="Unassembled WGS sequence"/>
</dbReference>
<dbReference type="OrthoDB" id="3135897at2759"/>
<sequence length="245" mass="26741">MTLSSSPPKDTSHRKHAQQSHSMATKRLTFKSNNLQKDMTLMLCFTPPDANLLVDLFPIAWKVTTFAARAQGVLNVTWTADLAVSATQVEGSLVTAGNYTPIRLGQTTKLHLDQATSPPIRYWSNPKALPNGDPDMIYAVNRTGRQETIGIGFITDLNTPDEDVSLALASPNVRDTLTLSAAAFTPLLTAYLVGVGDYDYKQGQLIKGDIVNETPIWMQHLPELQPNTTVVIGQDATGAYTVEEK</sequence>
<accession>A0A371DAQ3</accession>